<evidence type="ECO:0000259" key="1">
    <source>
        <dbReference type="SMART" id="SM00842"/>
    </source>
</evidence>
<evidence type="ECO:0000313" key="2">
    <source>
        <dbReference type="EMBL" id="MBM7590789.1"/>
    </source>
</evidence>
<dbReference type="SUPFAM" id="SSF53067">
    <property type="entry name" value="Actin-like ATPase domain"/>
    <property type="match status" value="2"/>
</dbReference>
<organism evidence="2 3">
    <name type="scientific">Brevibacillus fulvus</name>
    <dbReference type="NCBI Taxonomy" id="1125967"/>
    <lineage>
        <taxon>Bacteria</taxon>
        <taxon>Bacillati</taxon>
        <taxon>Bacillota</taxon>
        <taxon>Bacilli</taxon>
        <taxon>Bacillales</taxon>
        <taxon>Paenibacillaceae</taxon>
        <taxon>Brevibacillus</taxon>
    </lineage>
</organism>
<comment type="caution">
    <text evidence="2">The sequence shown here is derived from an EMBL/GenBank/DDBJ whole genome shotgun (WGS) entry which is preliminary data.</text>
</comment>
<name>A0A938Y1Q1_9BACL</name>
<reference evidence="2" key="1">
    <citation type="submission" date="2021-01" db="EMBL/GenBank/DDBJ databases">
        <title>Genomic Encyclopedia of Type Strains, Phase IV (KMG-IV): sequencing the most valuable type-strain genomes for metagenomic binning, comparative biology and taxonomic classification.</title>
        <authorList>
            <person name="Goeker M."/>
        </authorList>
    </citation>
    <scope>NUCLEOTIDE SEQUENCE</scope>
    <source>
        <strain evidence="2">DSM 25523</strain>
    </source>
</reference>
<dbReference type="GO" id="GO:0051301">
    <property type="term" value="P:cell division"/>
    <property type="evidence" value="ECO:0007669"/>
    <property type="project" value="UniProtKB-KW"/>
</dbReference>
<dbReference type="SMART" id="SM00842">
    <property type="entry name" value="FtsA"/>
    <property type="match status" value="1"/>
</dbReference>
<dbReference type="EMBL" id="JAFBEB010000007">
    <property type="protein sequence ID" value="MBM7590789.1"/>
    <property type="molecule type" value="Genomic_DNA"/>
</dbReference>
<keyword evidence="3" id="KW-1185">Reference proteome</keyword>
<dbReference type="PANTHER" id="PTHR32432:SF3">
    <property type="entry name" value="ETHANOLAMINE UTILIZATION PROTEIN EUTJ"/>
    <property type="match status" value="1"/>
</dbReference>
<gene>
    <name evidence="2" type="ORF">JOD01_002399</name>
</gene>
<dbReference type="InterPro" id="IPR050696">
    <property type="entry name" value="FtsA/MreB"/>
</dbReference>
<sequence length="728" mass="79248">MSHDLHTSSEGTIFALDIGTRSVVGLIVEPLGDKFRVIDCAIQEHSERSMLDGQIHDIVAVAEVIQQVKERLAEKHGPLTKVAVAAAGRSLRTRRATAEMEIRQHVAFSRDDVLTLEFTAVQEAQAQLAQELNDLDSTRYYCVGYSVVRYLLDDEPIGSLIDQHGDTASVEVIATFLPRIVVDSLLAALKRCDLEMSALTLEPIAAINVLIPPTMRRLNIALIDIGAGTSDVALTEEGTITAYGMVPVAGDEITDALMNAFLLDFPMAEQVKRSLNGNETVTFQDILGIDHTLPSAEIVAAIDGEINKLAQKIAEKILELNGRAPQAVMLIGGGSLTPKLTEKVAGMLELPAARVAVRGADAIQQFVESHPLINGPEFVTPVGIAVAARRHPLKYITVTVNELQLRIFDLRKMNVGDALIAAGLDIRRLHGRPGLAMTVTMNGRMRIIPGEHGTAASITKNGEPVGLDAPIDNEDKIVVIRGTDGKDAQALVADVCGNSPLIELSINGQAVCLEPLVFINGVEQSTETPLADRDQVEIRMPQTIAEALRQTGFHPLEAETLKFRLNGQEFEWPRHEIHLLQNGRPASLQQPIQPGDEIVYEQHPLPLPAIKQVIPPEEWIQEEVHVMFNEQRVAVKTGQLDITMNGNPVTADATLTDGAIITVKALPGKPPVFSDVFRFVEVSLVQPEGSGVMRLITRVNGEDATFQTEIKSGDKLELYWEKSKTSGQ</sequence>
<dbReference type="AlphaFoldDB" id="A0A938Y1Q1"/>
<evidence type="ECO:0000313" key="3">
    <source>
        <dbReference type="Proteomes" id="UP000717624"/>
    </source>
</evidence>
<dbReference type="PANTHER" id="PTHR32432">
    <property type="entry name" value="CELL DIVISION PROTEIN FTSA-RELATED"/>
    <property type="match status" value="1"/>
</dbReference>
<accession>A0A938Y1Q1</accession>
<keyword evidence="2" id="KW-0132">Cell division</keyword>
<proteinExistence type="predicted"/>
<protein>
    <submittedName>
        <fullName evidence="2">Cell division protein FtsA</fullName>
    </submittedName>
</protein>
<dbReference type="InterPro" id="IPR043129">
    <property type="entry name" value="ATPase_NBD"/>
</dbReference>
<dbReference type="Proteomes" id="UP000717624">
    <property type="component" value="Unassembled WGS sequence"/>
</dbReference>
<feature type="domain" description="SHS2" evidence="1">
    <location>
        <begin position="13"/>
        <end position="210"/>
    </location>
</feature>
<dbReference type="InterPro" id="IPR003494">
    <property type="entry name" value="SHS2_FtsA"/>
</dbReference>
<dbReference type="RefSeq" id="WP_204518534.1">
    <property type="nucleotide sequence ID" value="NZ_BAABIN010000016.1"/>
</dbReference>
<dbReference type="Pfam" id="PF14450">
    <property type="entry name" value="FtsA"/>
    <property type="match status" value="1"/>
</dbReference>
<keyword evidence="2" id="KW-0131">Cell cycle</keyword>
<dbReference type="CDD" id="cd24004">
    <property type="entry name" value="ASKHA_NBD_PilM-like"/>
    <property type="match status" value="1"/>
</dbReference>
<dbReference type="Gene3D" id="3.30.420.40">
    <property type="match status" value="2"/>
</dbReference>